<evidence type="ECO:0000313" key="6">
    <source>
        <dbReference type="EMBL" id="MEI4770260.1"/>
    </source>
</evidence>
<dbReference type="NCBIfam" id="NF007707">
    <property type="entry name" value="PRK10402.1"/>
    <property type="match status" value="1"/>
</dbReference>
<dbReference type="SUPFAM" id="SSF46785">
    <property type="entry name" value="Winged helix' DNA-binding domain"/>
    <property type="match status" value="1"/>
</dbReference>
<reference evidence="6 7" key="1">
    <citation type="submission" date="2024-01" db="EMBL/GenBank/DDBJ databases">
        <title>Seven novel Bacillus-like species.</title>
        <authorList>
            <person name="Liu G."/>
        </authorList>
    </citation>
    <scope>NUCLEOTIDE SEQUENCE [LARGE SCALE GENOMIC DNA]</scope>
    <source>
        <strain evidence="6 7">FJAT-51614</strain>
    </source>
</reference>
<dbReference type="Pfam" id="PF13545">
    <property type="entry name" value="HTH_Crp_2"/>
    <property type="match status" value="1"/>
</dbReference>
<dbReference type="InterPro" id="IPR000595">
    <property type="entry name" value="cNMP-bd_dom"/>
</dbReference>
<dbReference type="EMBL" id="JBAWSY010000007">
    <property type="protein sequence ID" value="MEI4770260.1"/>
    <property type="molecule type" value="Genomic_DNA"/>
</dbReference>
<keyword evidence="2" id="KW-0238">DNA-binding</keyword>
<keyword evidence="1" id="KW-0805">Transcription regulation</keyword>
<dbReference type="PANTHER" id="PTHR47823:SF9">
    <property type="entry name" value="CHROMOSOME UNDETERMINED SCAFFOLD_10, WHOLE GENOME SHOTGUN SEQUENCE"/>
    <property type="match status" value="1"/>
</dbReference>
<protein>
    <submittedName>
        <fullName evidence="6">Transcriptional regulator YeiL</fullName>
    </submittedName>
</protein>
<keyword evidence="3" id="KW-0010">Activator</keyword>
<dbReference type="InterPro" id="IPR012318">
    <property type="entry name" value="HTH_CRP"/>
</dbReference>
<dbReference type="Proteomes" id="UP001364890">
    <property type="component" value="Unassembled WGS sequence"/>
</dbReference>
<feature type="domain" description="Cyclic nucleotide-binding" evidence="5">
    <location>
        <begin position="26"/>
        <end position="108"/>
    </location>
</feature>
<dbReference type="PANTHER" id="PTHR47823">
    <property type="entry name" value="ION_TRANS DOMAIN-CONTAINING PROTEIN"/>
    <property type="match status" value="1"/>
</dbReference>
<evidence type="ECO:0000259" key="5">
    <source>
        <dbReference type="PROSITE" id="PS50042"/>
    </source>
</evidence>
<gene>
    <name evidence="6" type="primary">yeiL</name>
    <name evidence="6" type="ORF">WAX74_11500</name>
</gene>
<keyword evidence="4" id="KW-0804">Transcription</keyword>
<dbReference type="SUPFAM" id="SSF51206">
    <property type="entry name" value="cAMP-binding domain-like"/>
    <property type="match status" value="1"/>
</dbReference>
<dbReference type="Pfam" id="PF00027">
    <property type="entry name" value="cNMP_binding"/>
    <property type="match status" value="1"/>
</dbReference>
<proteinExistence type="predicted"/>
<evidence type="ECO:0000256" key="3">
    <source>
        <dbReference type="ARBA" id="ARBA00023159"/>
    </source>
</evidence>
<dbReference type="PROSITE" id="PS50042">
    <property type="entry name" value="CNMP_BINDING_3"/>
    <property type="match status" value="1"/>
</dbReference>
<dbReference type="InterPro" id="IPR036390">
    <property type="entry name" value="WH_DNA-bd_sf"/>
</dbReference>
<dbReference type="InterPro" id="IPR014710">
    <property type="entry name" value="RmlC-like_jellyroll"/>
</dbReference>
<dbReference type="Gene3D" id="2.60.120.10">
    <property type="entry name" value="Jelly Rolls"/>
    <property type="match status" value="1"/>
</dbReference>
<dbReference type="InterPro" id="IPR018490">
    <property type="entry name" value="cNMP-bd_dom_sf"/>
</dbReference>
<evidence type="ECO:0000256" key="2">
    <source>
        <dbReference type="ARBA" id="ARBA00023125"/>
    </source>
</evidence>
<dbReference type="RefSeq" id="WP_336497815.1">
    <property type="nucleotide sequence ID" value="NZ_JBAWSY010000007.1"/>
</dbReference>
<dbReference type="CDD" id="cd00038">
    <property type="entry name" value="CAP_ED"/>
    <property type="match status" value="1"/>
</dbReference>
<name>A0ABU8F7M0_9BACI</name>
<keyword evidence="7" id="KW-1185">Reference proteome</keyword>
<sequence>MKFLDEPMRSYYIEKYPIQSLFSFPIISYIQVCQFDRGEFILKEDSNPEYIYYLVEGKAKLYVTHSNGKVSLINFLEAPIFVGEIELLNSERYSKGIQTATQTTCFAIPIHLCKDNLLKDATFLRYLCIFISQKMTTISTKYTQSQAFPLENRLAEFILLSADQDFYKEKHTEVCEYLGVSYRHLLHVLAQFCKVNIIEKKSRGYIIRDKERLQELAKEVKLNYHTENFKAY</sequence>
<comment type="caution">
    <text evidence="6">The sequence shown here is derived from an EMBL/GenBank/DDBJ whole genome shotgun (WGS) entry which is preliminary data.</text>
</comment>
<evidence type="ECO:0000313" key="7">
    <source>
        <dbReference type="Proteomes" id="UP001364890"/>
    </source>
</evidence>
<dbReference type="SMART" id="SM00100">
    <property type="entry name" value="cNMP"/>
    <property type="match status" value="1"/>
</dbReference>
<accession>A0ABU8F7M0</accession>
<evidence type="ECO:0000256" key="4">
    <source>
        <dbReference type="ARBA" id="ARBA00023163"/>
    </source>
</evidence>
<organism evidence="6 7">
    <name type="scientific">Psychrobacillus mangrovi</name>
    <dbReference type="NCBI Taxonomy" id="3117745"/>
    <lineage>
        <taxon>Bacteria</taxon>
        <taxon>Bacillati</taxon>
        <taxon>Bacillota</taxon>
        <taxon>Bacilli</taxon>
        <taxon>Bacillales</taxon>
        <taxon>Bacillaceae</taxon>
        <taxon>Psychrobacillus</taxon>
    </lineage>
</organism>
<evidence type="ECO:0000256" key="1">
    <source>
        <dbReference type="ARBA" id="ARBA00023015"/>
    </source>
</evidence>